<dbReference type="CDD" id="cd00761">
    <property type="entry name" value="Glyco_tranf_GTA_type"/>
    <property type="match status" value="1"/>
</dbReference>
<dbReference type="Proteomes" id="UP001338309">
    <property type="component" value="Unassembled WGS sequence"/>
</dbReference>
<proteinExistence type="predicted"/>
<evidence type="ECO:0000313" key="3">
    <source>
        <dbReference type="Proteomes" id="UP001338309"/>
    </source>
</evidence>
<dbReference type="RefSeq" id="WP_338224291.1">
    <property type="nucleotide sequence ID" value="NZ_BTPD01000006.1"/>
</dbReference>
<gene>
    <name evidence="2" type="ORF">Aconfl_22160</name>
</gene>
<dbReference type="PANTHER" id="PTHR43685">
    <property type="entry name" value="GLYCOSYLTRANSFERASE"/>
    <property type="match status" value="1"/>
</dbReference>
<dbReference type="InterPro" id="IPR029044">
    <property type="entry name" value="Nucleotide-diphossugar_trans"/>
</dbReference>
<keyword evidence="3" id="KW-1185">Reference proteome</keyword>
<feature type="domain" description="Glycosyltransferase 2-like" evidence="1">
    <location>
        <begin position="6"/>
        <end position="124"/>
    </location>
</feature>
<dbReference type="SUPFAM" id="SSF53448">
    <property type="entry name" value="Nucleotide-diphospho-sugar transferases"/>
    <property type="match status" value="1"/>
</dbReference>
<sequence length="281" mass="31952">MIVDFSVVIPCYNRAHTLCRAVQSVLTQSYPAWEVIVVDDGSTDHTSKVLESFPQVIYHYQDNGGVCSARNKGAEIATGKWLIFLDSDDELEEDSLIQFSNRVIGNPLTEVIQASYVFVDGKSSILRNVTTGDVGFVSGSFVIKKELFNALGGYDSNLKFGENTELKFRLDKSGTKIDKFDFVAFKYHSATNEGSKNLVNMRYSITYILSKHEDYLSPHVKHLYYQNIGVIELRFQNFELAREYLLKSWKLNPKKMATLLRLIVAFFPKVSKKIYTPEIPL</sequence>
<dbReference type="InterPro" id="IPR050834">
    <property type="entry name" value="Glycosyltransf_2"/>
</dbReference>
<evidence type="ECO:0000259" key="1">
    <source>
        <dbReference type="Pfam" id="PF00535"/>
    </source>
</evidence>
<comment type="caution">
    <text evidence="2">The sequence shown here is derived from an EMBL/GenBank/DDBJ whole genome shotgun (WGS) entry which is preliminary data.</text>
</comment>
<protein>
    <recommendedName>
        <fullName evidence="1">Glycosyltransferase 2-like domain-containing protein</fullName>
    </recommendedName>
</protein>
<organism evidence="2 3">
    <name type="scientific">Algoriphagus confluentis</name>
    <dbReference type="NCBI Taxonomy" id="1697556"/>
    <lineage>
        <taxon>Bacteria</taxon>
        <taxon>Pseudomonadati</taxon>
        <taxon>Bacteroidota</taxon>
        <taxon>Cytophagia</taxon>
        <taxon>Cytophagales</taxon>
        <taxon>Cyclobacteriaceae</taxon>
        <taxon>Algoriphagus</taxon>
    </lineage>
</organism>
<dbReference type="InterPro" id="IPR001173">
    <property type="entry name" value="Glyco_trans_2-like"/>
</dbReference>
<dbReference type="PANTHER" id="PTHR43685:SF2">
    <property type="entry name" value="GLYCOSYLTRANSFERASE 2-LIKE DOMAIN-CONTAINING PROTEIN"/>
    <property type="match status" value="1"/>
</dbReference>
<name>A0ABQ6PQV9_9BACT</name>
<accession>A0ABQ6PQV9</accession>
<reference evidence="2 3" key="1">
    <citation type="submission" date="2023-08" db="EMBL/GenBank/DDBJ databases">
        <title>Draft genome sequence of Algoriphagus confluentis.</title>
        <authorList>
            <person name="Takatani N."/>
            <person name="Hosokawa M."/>
            <person name="Sawabe T."/>
        </authorList>
    </citation>
    <scope>NUCLEOTIDE SEQUENCE [LARGE SCALE GENOMIC DNA]</scope>
    <source>
        <strain evidence="2 3">NBRC 111222</strain>
    </source>
</reference>
<dbReference type="EMBL" id="BTPD01000006">
    <property type="protein sequence ID" value="GMQ29573.1"/>
    <property type="molecule type" value="Genomic_DNA"/>
</dbReference>
<dbReference type="Pfam" id="PF00535">
    <property type="entry name" value="Glycos_transf_2"/>
    <property type="match status" value="1"/>
</dbReference>
<dbReference type="Gene3D" id="3.90.550.10">
    <property type="entry name" value="Spore Coat Polysaccharide Biosynthesis Protein SpsA, Chain A"/>
    <property type="match status" value="1"/>
</dbReference>
<evidence type="ECO:0000313" key="2">
    <source>
        <dbReference type="EMBL" id="GMQ29573.1"/>
    </source>
</evidence>